<dbReference type="Gene3D" id="3.20.20.30">
    <property type="entry name" value="Luciferase-like domain"/>
    <property type="match status" value="1"/>
</dbReference>
<dbReference type="InterPro" id="IPR011251">
    <property type="entry name" value="Luciferase-like_dom"/>
</dbReference>
<dbReference type="InterPro" id="IPR036661">
    <property type="entry name" value="Luciferase-like_sf"/>
</dbReference>
<dbReference type="Pfam" id="PF00296">
    <property type="entry name" value="Bac_luciferase"/>
    <property type="match status" value="1"/>
</dbReference>
<comment type="caution">
    <text evidence="3">The sequence shown here is derived from an EMBL/GenBank/DDBJ whole genome shotgun (WGS) entry which is preliminary data.</text>
</comment>
<dbReference type="RefSeq" id="WP_344427981.1">
    <property type="nucleotide sequence ID" value="NZ_BAAANN010000032.1"/>
</dbReference>
<dbReference type="SUPFAM" id="SSF51679">
    <property type="entry name" value="Bacterial luciferase-like"/>
    <property type="match status" value="1"/>
</dbReference>
<dbReference type="CDD" id="cd01097">
    <property type="entry name" value="Tetrahydromethanopterin_reductase"/>
    <property type="match status" value="1"/>
</dbReference>
<dbReference type="PANTHER" id="PTHR43244">
    <property type="match status" value="1"/>
</dbReference>
<name>A0ABN2S4E3_9PSEU</name>
<evidence type="ECO:0000256" key="1">
    <source>
        <dbReference type="ARBA" id="ARBA00023002"/>
    </source>
</evidence>
<sequence>MSIGVALLASPHAPNAIDDLVSQARTASAAGIGTAWLGQRFDYDAVAAAAIVGREVPGLAVGTSVVPIFGRHPVLLATTAQTAQAATGGRYTLGLGLGAKALTESAFGVPHERPIKRLREFITVLRSIFDTGHVDFEGETLTARTPLPATVAGANPVPIAVAAMGPQALRVTGELADGTLPLFAGPKTLENHIVPAITKAAEEAGRPAPRIIALVPTVVTSDVDAGKAKMAEETAFYDTIPSYQRVVALEGASKAAEVTVVGDEESVAAQLNRYFDAGATEVVLSYTGLTGEKDQKRTVELGGQL</sequence>
<gene>
    <name evidence="3" type="ORF">GCM10009754_66010</name>
</gene>
<organism evidence="3 4">
    <name type="scientific">Amycolatopsis minnesotensis</name>
    <dbReference type="NCBI Taxonomy" id="337894"/>
    <lineage>
        <taxon>Bacteria</taxon>
        <taxon>Bacillati</taxon>
        <taxon>Actinomycetota</taxon>
        <taxon>Actinomycetes</taxon>
        <taxon>Pseudonocardiales</taxon>
        <taxon>Pseudonocardiaceae</taxon>
        <taxon>Amycolatopsis</taxon>
    </lineage>
</organism>
<keyword evidence="4" id="KW-1185">Reference proteome</keyword>
<accession>A0ABN2S4E3</accession>
<evidence type="ECO:0000259" key="2">
    <source>
        <dbReference type="Pfam" id="PF00296"/>
    </source>
</evidence>
<evidence type="ECO:0000313" key="4">
    <source>
        <dbReference type="Proteomes" id="UP001501116"/>
    </source>
</evidence>
<dbReference type="EMBL" id="BAAANN010000032">
    <property type="protein sequence ID" value="GAA1980246.1"/>
    <property type="molecule type" value="Genomic_DNA"/>
</dbReference>
<feature type="domain" description="Luciferase-like" evidence="2">
    <location>
        <begin position="10"/>
        <end position="280"/>
    </location>
</feature>
<protein>
    <submittedName>
        <fullName evidence="3">TIGR03564 family F420-dependent LLM class oxidoreductase</fullName>
    </submittedName>
</protein>
<reference evidence="3 4" key="1">
    <citation type="journal article" date="2019" name="Int. J. Syst. Evol. Microbiol.">
        <title>The Global Catalogue of Microorganisms (GCM) 10K type strain sequencing project: providing services to taxonomists for standard genome sequencing and annotation.</title>
        <authorList>
            <consortium name="The Broad Institute Genomics Platform"/>
            <consortium name="The Broad Institute Genome Sequencing Center for Infectious Disease"/>
            <person name="Wu L."/>
            <person name="Ma J."/>
        </authorList>
    </citation>
    <scope>NUCLEOTIDE SEQUENCE [LARGE SCALE GENOMIC DNA]</scope>
    <source>
        <strain evidence="3 4">JCM 14545</strain>
    </source>
</reference>
<dbReference type="InterPro" id="IPR050564">
    <property type="entry name" value="F420-G6PD/mer"/>
</dbReference>
<dbReference type="PANTHER" id="PTHR43244:SF1">
    <property type="entry name" value="5,10-METHYLENETETRAHYDROMETHANOPTERIN REDUCTASE"/>
    <property type="match status" value="1"/>
</dbReference>
<dbReference type="InterPro" id="IPR019910">
    <property type="entry name" value="Lucif-like_OxRdtase_MSMEG_4879"/>
</dbReference>
<dbReference type="NCBIfam" id="TIGR03564">
    <property type="entry name" value="F420_MSMEG_4879"/>
    <property type="match status" value="1"/>
</dbReference>
<evidence type="ECO:0000313" key="3">
    <source>
        <dbReference type="EMBL" id="GAA1980246.1"/>
    </source>
</evidence>
<keyword evidence="1" id="KW-0560">Oxidoreductase</keyword>
<proteinExistence type="predicted"/>
<dbReference type="Proteomes" id="UP001501116">
    <property type="component" value="Unassembled WGS sequence"/>
</dbReference>